<dbReference type="InParanoid" id="A0A139W9H5"/>
<accession>A0A139W9H5</accession>
<evidence type="ECO:0000313" key="3">
    <source>
        <dbReference type="Proteomes" id="UP000007266"/>
    </source>
</evidence>
<proteinExistence type="predicted"/>
<dbReference type="PANTHER" id="PTHR37557">
    <property type="entry name" value="115 KDA PROTEIN IN TYPE-1 RETROTRANSPOSABLE ELEMENT R1DM-LIKE PROTEIN-RELATED-RELATED"/>
    <property type="match status" value="1"/>
</dbReference>
<dbReference type="EMBL" id="KQ972339">
    <property type="protein sequence ID" value="KXZ75919.1"/>
    <property type="molecule type" value="Genomic_DNA"/>
</dbReference>
<dbReference type="PANTHER" id="PTHR37557:SF4">
    <property type="entry name" value="CCHC-TYPE DOMAIN-CONTAINING PROTEIN"/>
    <property type="match status" value="1"/>
</dbReference>
<evidence type="ECO:0000313" key="2">
    <source>
        <dbReference type="EMBL" id="KXZ75919.1"/>
    </source>
</evidence>
<dbReference type="PROSITE" id="PS50878">
    <property type="entry name" value="RT_POL"/>
    <property type="match status" value="1"/>
</dbReference>
<dbReference type="SUPFAM" id="SSF56672">
    <property type="entry name" value="DNA/RNA polymerases"/>
    <property type="match status" value="1"/>
</dbReference>
<protein>
    <submittedName>
        <fullName evidence="2">115 kDa protein in type-1 retrotransposable element R1DM-like Protein</fullName>
    </submittedName>
</protein>
<gene>
    <name evidence="2" type="primary">AUGUSTUS-3.0.2_34211</name>
    <name evidence="2" type="ORF">TcasGA2_TC034211</name>
</gene>
<evidence type="ECO:0000259" key="1">
    <source>
        <dbReference type="PROSITE" id="PS50878"/>
    </source>
</evidence>
<dbReference type="STRING" id="7070.A0A139W9H5"/>
<dbReference type="Pfam" id="PF00078">
    <property type="entry name" value="RVT_1"/>
    <property type="match status" value="1"/>
</dbReference>
<organism evidence="2 3">
    <name type="scientific">Tribolium castaneum</name>
    <name type="common">Red flour beetle</name>
    <dbReference type="NCBI Taxonomy" id="7070"/>
    <lineage>
        <taxon>Eukaryota</taxon>
        <taxon>Metazoa</taxon>
        <taxon>Ecdysozoa</taxon>
        <taxon>Arthropoda</taxon>
        <taxon>Hexapoda</taxon>
        <taxon>Insecta</taxon>
        <taxon>Pterygota</taxon>
        <taxon>Neoptera</taxon>
        <taxon>Endopterygota</taxon>
        <taxon>Coleoptera</taxon>
        <taxon>Polyphaga</taxon>
        <taxon>Cucujiformia</taxon>
        <taxon>Tenebrionidae</taxon>
        <taxon>Tenebrionidae incertae sedis</taxon>
        <taxon>Tribolium</taxon>
    </lineage>
</organism>
<reference evidence="2 3" key="2">
    <citation type="journal article" date="2010" name="Nucleic Acids Res.">
        <title>BeetleBase in 2010: revisions to provide comprehensive genomic information for Tribolium castaneum.</title>
        <authorList>
            <person name="Kim H.S."/>
            <person name="Murphy T."/>
            <person name="Xia J."/>
            <person name="Caragea D."/>
            <person name="Park Y."/>
            <person name="Beeman R.W."/>
            <person name="Lorenzen M.D."/>
            <person name="Butcher S."/>
            <person name="Manak J.R."/>
            <person name="Brown S.J."/>
        </authorList>
    </citation>
    <scope>NUCLEOTIDE SEQUENCE [LARGE SCALE GENOMIC DNA]</scope>
    <source>
        <strain evidence="2 3">Georgia GA2</strain>
    </source>
</reference>
<name>A0A139W9H5_TRICA</name>
<keyword evidence="3" id="KW-1185">Reference proteome</keyword>
<reference evidence="2 3" key="1">
    <citation type="journal article" date="2008" name="Nature">
        <title>The genome of the model beetle and pest Tribolium castaneum.</title>
        <authorList>
            <consortium name="Tribolium Genome Sequencing Consortium"/>
            <person name="Richards S."/>
            <person name="Gibbs R.A."/>
            <person name="Weinstock G.M."/>
            <person name="Brown S.J."/>
            <person name="Denell R."/>
            <person name="Beeman R.W."/>
            <person name="Gibbs R."/>
            <person name="Beeman R.W."/>
            <person name="Brown S.J."/>
            <person name="Bucher G."/>
            <person name="Friedrich M."/>
            <person name="Grimmelikhuijzen C.J."/>
            <person name="Klingler M."/>
            <person name="Lorenzen M."/>
            <person name="Richards S."/>
            <person name="Roth S."/>
            <person name="Schroder R."/>
            <person name="Tautz D."/>
            <person name="Zdobnov E.M."/>
            <person name="Muzny D."/>
            <person name="Gibbs R.A."/>
            <person name="Weinstock G.M."/>
            <person name="Attaway T."/>
            <person name="Bell S."/>
            <person name="Buhay C.J."/>
            <person name="Chandrabose M.N."/>
            <person name="Chavez D."/>
            <person name="Clerk-Blankenburg K.P."/>
            <person name="Cree A."/>
            <person name="Dao M."/>
            <person name="Davis C."/>
            <person name="Chacko J."/>
            <person name="Dinh H."/>
            <person name="Dugan-Rocha S."/>
            <person name="Fowler G."/>
            <person name="Garner T.T."/>
            <person name="Garnes J."/>
            <person name="Gnirke A."/>
            <person name="Hawes A."/>
            <person name="Hernandez J."/>
            <person name="Hines S."/>
            <person name="Holder M."/>
            <person name="Hume J."/>
            <person name="Jhangiani S.N."/>
            <person name="Joshi V."/>
            <person name="Khan Z.M."/>
            <person name="Jackson L."/>
            <person name="Kovar C."/>
            <person name="Kowis A."/>
            <person name="Lee S."/>
            <person name="Lewis L.R."/>
            <person name="Margolis J."/>
            <person name="Morgan M."/>
            <person name="Nazareth L.V."/>
            <person name="Nguyen N."/>
            <person name="Okwuonu G."/>
            <person name="Parker D."/>
            <person name="Richards S."/>
            <person name="Ruiz S.J."/>
            <person name="Santibanez J."/>
            <person name="Savard J."/>
            <person name="Scherer S.E."/>
            <person name="Schneider B."/>
            <person name="Sodergren E."/>
            <person name="Tautz D."/>
            <person name="Vattahil S."/>
            <person name="Villasana D."/>
            <person name="White C.S."/>
            <person name="Wright R."/>
            <person name="Park Y."/>
            <person name="Beeman R.W."/>
            <person name="Lord J."/>
            <person name="Oppert B."/>
            <person name="Lorenzen M."/>
            <person name="Brown S."/>
            <person name="Wang L."/>
            <person name="Savard J."/>
            <person name="Tautz D."/>
            <person name="Richards S."/>
            <person name="Weinstock G."/>
            <person name="Gibbs R.A."/>
            <person name="Liu Y."/>
            <person name="Worley K."/>
            <person name="Weinstock G."/>
            <person name="Elsik C.G."/>
            <person name="Reese J.T."/>
            <person name="Elhaik E."/>
            <person name="Landan G."/>
            <person name="Graur D."/>
            <person name="Arensburger P."/>
            <person name="Atkinson P."/>
            <person name="Beeman R.W."/>
            <person name="Beidler J."/>
            <person name="Brown S.J."/>
            <person name="Demuth J.P."/>
            <person name="Drury D.W."/>
            <person name="Du Y.Z."/>
            <person name="Fujiwara H."/>
            <person name="Lorenzen M."/>
            <person name="Maselli V."/>
            <person name="Osanai M."/>
            <person name="Park Y."/>
            <person name="Robertson H.M."/>
            <person name="Tu Z."/>
            <person name="Wang J.J."/>
            <person name="Wang S."/>
            <person name="Richards S."/>
            <person name="Song H."/>
            <person name="Zhang L."/>
            <person name="Sodergren E."/>
            <person name="Werner D."/>
            <person name="Stanke M."/>
            <person name="Morgenstern B."/>
            <person name="Solovyev V."/>
            <person name="Kosarev P."/>
            <person name="Brown G."/>
            <person name="Chen H.C."/>
            <person name="Ermolaeva O."/>
            <person name="Hlavina W."/>
            <person name="Kapustin Y."/>
            <person name="Kiryutin B."/>
            <person name="Kitts P."/>
            <person name="Maglott D."/>
            <person name="Pruitt K."/>
            <person name="Sapojnikov V."/>
            <person name="Souvorov A."/>
            <person name="Mackey A.J."/>
            <person name="Waterhouse R.M."/>
            <person name="Wyder S."/>
            <person name="Zdobnov E.M."/>
            <person name="Zdobnov E.M."/>
            <person name="Wyder S."/>
            <person name="Kriventseva E.V."/>
            <person name="Kadowaki T."/>
            <person name="Bork P."/>
            <person name="Aranda M."/>
            <person name="Bao R."/>
            <person name="Beermann A."/>
            <person name="Berns N."/>
            <person name="Bolognesi R."/>
            <person name="Bonneton F."/>
            <person name="Bopp D."/>
            <person name="Brown S.J."/>
            <person name="Bucher G."/>
            <person name="Butts T."/>
            <person name="Chaumot A."/>
            <person name="Denell R.E."/>
            <person name="Ferrier D.E."/>
            <person name="Friedrich M."/>
            <person name="Gordon C.M."/>
            <person name="Jindra M."/>
            <person name="Klingler M."/>
            <person name="Lan Q."/>
            <person name="Lattorff H.M."/>
            <person name="Laudet V."/>
            <person name="von Levetsow C."/>
            <person name="Liu Z."/>
            <person name="Lutz R."/>
            <person name="Lynch J.A."/>
            <person name="da Fonseca R.N."/>
            <person name="Posnien N."/>
            <person name="Reuter R."/>
            <person name="Roth S."/>
            <person name="Savard J."/>
            <person name="Schinko J.B."/>
            <person name="Schmitt C."/>
            <person name="Schoppmeier M."/>
            <person name="Schroder R."/>
            <person name="Shippy T.D."/>
            <person name="Simonnet F."/>
            <person name="Marques-Souza H."/>
            <person name="Tautz D."/>
            <person name="Tomoyasu Y."/>
            <person name="Trauner J."/>
            <person name="Van der Zee M."/>
            <person name="Vervoort M."/>
            <person name="Wittkopp N."/>
            <person name="Wimmer E.A."/>
            <person name="Yang X."/>
            <person name="Jones A.K."/>
            <person name="Sattelle D.B."/>
            <person name="Ebert P.R."/>
            <person name="Nelson D."/>
            <person name="Scott J.G."/>
            <person name="Beeman R.W."/>
            <person name="Muthukrishnan S."/>
            <person name="Kramer K.J."/>
            <person name="Arakane Y."/>
            <person name="Beeman R.W."/>
            <person name="Zhu Q."/>
            <person name="Hogenkamp D."/>
            <person name="Dixit R."/>
            <person name="Oppert B."/>
            <person name="Jiang H."/>
            <person name="Zou Z."/>
            <person name="Marshall J."/>
            <person name="Elpidina E."/>
            <person name="Vinokurov K."/>
            <person name="Oppert C."/>
            <person name="Zou Z."/>
            <person name="Evans J."/>
            <person name="Lu Z."/>
            <person name="Zhao P."/>
            <person name="Sumathipala N."/>
            <person name="Altincicek B."/>
            <person name="Vilcinskas A."/>
            <person name="Williams M."/>
            <person name="Hultmark D."/>
            <person name="Hetru C."/>
            <person name="Jiang H."/>
            <person name="Grimmelikhuijzen C.J."/>
            <person name="Hauser F."/>
            <person name="Cazzamali G."/>
            <person name="Williamson M."/>
            <person name="Park Y."/>
            <person name="Li B."/>
            <person name="Tanaka Y."/>
            <person name="Predel R."/>
            <person name="Neupert S."/>
            <person name="Schachtner J."/>
            <person name="Verleyen P."/>
            <person name="Raible F."/>
            <person name="Bork P."/>
            <person name="Friedrich M."/>
            <person name="Walden K.K."/>
            <person name="Robertson H.M."/>
            <person name="Angeli S."/>
            <person name="Foret S."/>
            <person name="Bucher G."/>
            <person name="Schuetz S."/>
            <person name="Maleszka R."/>
            <person name="Wimmer E.A."/>
            <person name="Beeman R.W."/>
            <person name="Lorenzen M."/>
            <person name="Tomoyasu Y."/>
            <person name="Miller S.C."/>
            <person name="Grossmann D."/>
            <person name="Bucher G."/>
        </authorList>
    </citation>
    <scope>NUCLEOTIDE SEQUENCE [LARGE SCALE GENOMIC DNA]</scope>
    <source>
        <strain evidence="2 3">Georgia GA2</strain>
    </source>
</reference>
<sequence>MTRAKQTFKEKVEKRRQKCWLEFAENDLARNPWGVVYKLASEKFKTRGILQSFQTDEDDCITRDFQSTMEFLITNLLPDDDPDANTEEQRVTQSDFRTTTAEVGSDVVITEEEVDNFVSQIQNKKAPGLDNLKGRILKKLHPKITPLITRIYNACWTLNYFTTTWKKGNLVVLLKDPKASHANIKNYRPITLLPEHGKILEKTIRRKKIVAAKYVATIFFDIKGAFDNLWWPSLIKALRRRGATPKLTAMIKSYLTDRVVQFTQGDFTVRKTCTKGCPQGSVLGPTLWNLIMDVLLNSDWPDFATPIACADDLAVIVESDLRSQLKIRLTQVINKITDWAIRNKLSVSETKTKLMINKSPPRTHHHRLHIVKNQRQYLSAQAPFNRIFAKCYASVSKKAAAVLAGHLPIDIEIQTRHCISEIKHGRNVLFFDELITPQTFDSIRHCREYVNLRALDRWQHRWETSTKGRISFEFFPDVFRRLEGPPPNHVFASQA</sequence>
<dbReference type="AlphaFoldDB" id="A0A139W9H5"/>
<dbReference type="InterPro" id="IPR043502">
    <property type="entry name" value="DNA/RNA_pol_sf"/>
</dbReference>
<dbReference type="GO" id="GO:0071897">
    <property type="term" value="P:DNA biosynthetic process"/>
    <property type="evidence" value="ECO:0007669"/>
    <property type="project" value="UniProtKB-ARBA"/>
</dbReference>
<dbReference type="InterPro" id="IPR000477">
    <property type="entry name" value="RT_dom"/>
</dbReference>
<dbReference type="eggNOG" id="ENOG502SDIT">
    <property type="taxonomic scope" value="Eukaryota"/>
</dbReference>
<dbReference type="OMA" id="DCITRDF"/>
<dbReference type="Proteomes" id="UP000007266">
    <property type="component" value="Unassembled WGS sequence"/>
</dbReference>
<feature type="domain" description="Reverse transcriptase" evidence="1">
    <location>
        <begin position="154"/>
        <end position="382"/>
    </location>
</feature>